<accession>A0AAE1A4U3</accession>
<proteinExistence type="predicted"/>
<sequence>MAAGMTPGSLAAKEKVIDHMEDMFHEKLKSFTSDVKTKMRSVSREAAVLVFELALLFFTQALPDLDGFESASDVVQVQEKASSFQHKVENDLDKLNEANESNKHQILGLRKLQKLLSDKTKISQTTAVTTPSTTKASASAAATPCRPPKSLSQRSTFSARAPSDSLVPSIVDTMLLPEALVVLSDYNNKCVKLYDWQGRHIHTQALDSNPRCADVTVSPSILVLSSTYLGLRSFLLLPSPAIYCVCLFMLEPRS</sequence>
<evidence type="ECO:0000313" key="2">
    <source>
        <dbReference type="EMBL" id="KAK3780312.1"/>
    </source>
</evidence>
<reference evidence="2" key="1">
    <citation type="journal article" date="2023" name="G3 (Bethesda)">
        <title>A reference genome for the long-term kleptoplast-retaining sea slug Elysia crispata morphotype clarki.</title>
        <authorList>
            <person name="Eastman K.E."/>
            <person name="Pendleton A.L."/>
            <person name="Shaikh M.A."/>
            <person name="Suttiyut T."/>
            <person name="Ogas R."/>
            <person name="Tomko P."/>
            <person name="Gavelis G."/>
            <person name="Widhalm J.R."/>
            <person name="Wisecaver J.H."/>
        </authorList>
    </citation>
    <scope>NUCLEOTIDE SEQUENCE</scope>
    <source>
        <strain evidence="2">ECLA1</strain>
    </source>
</reference>
<name>A0AAE1A4U3_9GAST</name>
<feature type="region of interest" description="Disordered" evidence="1">
    <location>
        <begin position="127"/>
        <end position="154"/>
    </location>
</feature>
<dbReference type="Proteomes" id="UP001283361">
    <property type="component" value="Unassembled WGS sequence"/>
</dbReference>
<keyword evidence="3" id="KW-1185">Reference proteome</keyword>
<evidence type="ECO:0000256" key="1">
    <source>
        <dbReference type="SAM" id="MobiDB-lite"/>
    </source>
</evidence>
<gene>
    <name evidence="2" type="ORF">RRG08_005938</name>
</gene>
<organism evidence="2 3">
    <name type="scientific">Elysia crispata</name>
    <name type="common">lettuce slug</name>
    <dbReference type="NCBI Taxonomy" id="231223"/>
    <lineage>
        <taxon>Eukaryota</taxon>
        <taxon>Metazoa</taxon>
        <taxon>Spiralia</taxon>
        <taxon>Lophotrochozoa</taxon>
        <taxon>Mollusca</taxon>
        <taxon>Gastropoda</taxon>
        <taxon>Heterobranchia</taxon>
        <taxon>Euthyneura</taxon>
        <taxon>Panpulmonata</taxon>
        <taxon>Sacoglossa</taxon>
        <taxon>Placobranchoidea</taxon>
        <taxon>Plakobranchidae</taxon>
        <taxon>Elysia</taxon>
    </lineage>
</organism>
<dbReference type="EMBL" id="JAWDGP010002744">
    <property type="protein sequence ID" value="KAK3780312.1"/>
    <property type="molecule type" value="Genomic_DNA"/>
</dbReference>
<protein>
    <submittedName>
        <fullName evidence="2">Uncharacterized protein</fullName>
    </submittedName>
</protein>
<dbReference type="AlphaFoldDB" id="A0AAE1A4U3"/>
<evidence type="ECO:0000313" key="3">
    <source>
        <dbReference type="Proteomes" id="UP001283361"/>
    </source>
</evidence>
<feature type="compositionally biased region" description="Low complexity" evidence="1">
    <location>
        <begin position="127"/>
        <end position="143"/>
    </location>
</feature>
<comment type="caution">
    <text evidence="2">The sequence shown here is derived from an EMBL/GenBank/DDBJ whole genome shotgun (WGS) entry which is preliminary data.</text>
</comment>